<dbReference type="Proteomes" id="UP000556026">
    <property type="component" value="Unassembled WGS sequence"/>
</dbReference>
<protein>
    <submittedName>
        <fullName evidence="1">Type VI secretion protein</fullName>
    </submittedName>
</protein>
<accession>A0A6V8MDP2</accession>
<dbReference type="EMBL" id="BLXX01000001">
    <property type="protein sequence ID" value="GFO58118.1"/>
    <property type="molecule type" value="Genomic_DNA"/>
</dbReference>
<evidence type="ECO:0000313" key="1">
    <source>
        <dbReference type="EMBL" id="GFO58118.1"/>
    </source>
</evidence>
<dbReference type="Gene3D" id="2.60.40.4150">
    <property type="entry name" value="Type VI secretion system, lipoprotein SciN"/>
    <property type="match status" value="1"/>
</dbReference>
<reference evidence="2" key="1">
    <citation type="submission" date="2020-06" db="EMBL/GenBank/DDBJ databases">
        <title>Draft genomic sequence of Geomonas sp. Red330.</title>
        <authorList>
            <person name="Itoh H."/>
            <person name="Zhenxing X."/>
            <person name="Ushijima N."/>
            <person name="Masuda Y."/>
            <person name="Shiratori Y."/>
            <person name="Senoo K."/>
        </authorList>
    </citation>
    <scope>NUCLEOTIDE SEQUENCE [LARGE SCALE GENOMIC DNA]</scope>
    <source>
        <strain evidence="2">Red330</strain>
    </source>
</reference>
<proteinExistence type="predicted"/>
<organism evidence="1 2">
    <name type="scientific">Geomonas silvestris</name>
    <dbReference type="NCBI Taxonomy" id="2740184"/>
    <lineage>
        <taxon>Bacteria</taxon>
        <taxon>Pseudomonadati</taxon>
        <taxon>Thermodesulfobacteriota</taxon>
        <taxon>Desulfuromonadia</taxon>
        <taxon>Geobacterales</taxon>
        <taxon>Geobacteraceae</taxon>
        <taxon>Geomonas</taxon>
    </lineage>
</organism>
<gene>
    <name evidence="1" type="primary">tssJ</name>
    <name evidence="1" type="ORF">GMST_04430</name>
</gene>
<comment type="caution">
    <text evidence="1">The sequence shown here is derived from an EMBL/GenBank/DDBJ whole genome shotgun (WGS) entry which is preliminary data.</text>
</comment>
<sequence>MVPPNWNFEQGAIDLHLASTSQLNLFQKNPHSLLVCLYLLKDPTAFNQVAGEQDGLAKLLQCSPFDHTVTYSRRLVLQPSQSLHEQLDRSEGARFVGVVAGYYNLHPETSLRSFAIPLSETEQGSQLVQRPAKLAIDLTLGAQQIETAPQKTSAP</sequence>
<evidence type="ECO:0000313" key="2">
    <source>
        <dbReference type="Proteomes" id="UP000556026"/>
    </source>
</evidence>
<keyword evidence="2" id="KW-1185">Reference proteome</keyword>
<dbReference type="InterPro" id="IPR038706">
    <property type="entry name" value="Type_VI_SciN-like_sf"/>
</dbReference>
<name>A0A6V8MDP2_9BACT</name>
<dbReference type="InterPro" id="IPR017734">
    <property type="entry name" value="T6SS_SciN"/>
</dbReference>
<dbReference type="AlphaFoldDB" id="A0A6V8MDP2"/>
<dbReference type="Pfam" id="PF12790">
    <property type="entry name" value="T6SS-SciN"/>
    <property type="match status" value="1"/>
</dbReference>